<dbReference type="InterPro" id="IPR008037">
    <property type="entry name" value="Pacifastin_dom"/>
</dbReference>
<dbReference type="GO" id="GO:0005576">
    <property type="term" value="C:extracellular region"/>
    <property type="evidence" value="ECO:0007669"/>
    <property type="project" value="UniProtKB-SubCell"/>
</dbReference>
<keyword evidence="4" id="KW-0732">Signal</keyword>
<evidence type="ECO:0000313" key="6">
    <source>
        <dbReference type="Proteomes" id="UP000095280"/>
    </source>
</evidence>
<keyword evidence="3" id="KW-1015">Disulfide bond</keyword>
<evidence type="ECO:0000313" key="7">
    <source>
        <dbReference type="WBParaSite" id="maker-uti_cns_0000787-snap-gene-1.14-mRNA-1"/>
    </source>
</evidence>
<evidence type="ECO:0000256" key="4">
    <source>
        <dbReference type="SAM" id="SignalP"/>
    </source>
</evidence>
<feature type="domain" description="Pacifastin" evidence="5">
    <location>
        <begin position="280"/>
        <end position="305"/>
    </location>
</feature>
<keyword evidence="2" id="KW-0964">Secreted</keyword>
<dbReference type="Proteomes" id="UP000095280">
    <property type="component" value="Unplaced"/>
</dbReference>
<feature type="chain" id="PRO_5011394845" evidence="4">
    <location>
        <begin position="21"/>
        <end position="325"/>
    </location>
</feature>
<dbReference type="Pfam" id="PF05375">
    <property type="entry name" value="Pacifastin_I"/>
    <property type="match status" value="1"/>
</dbReference>
<proteinExistence type="predicted"/>
<evidence type="ECO:0000313" key="8">
    <source>
        <dbReference type="WBParaSite" id="maker-uti_cns_0008547-snap-gene-0.7-mRNA-1"/>
    </source>
</evidence>
<comment type="subcellular location">
    <subcellularLocation>
        <location evidence="1">Secreted</location>
    </subcellularLocation>
</comment>
<evidence type="ECO:0000256" key="3">
    <source>
        <dbReference type="ARBA" id="ARBA00023157"/>
    </source>
</evidence>
<dbReference type="InterPro" id="IPR036201">
    <property type="entry name" value="Pacifastin_dom_sf"/>
</dbReference>
<dbReference type="WBParaSite" id="maker-uti_cns_0008547-snap-gene-0.7-mRNA-1">
    <property type="protein sequence ID" value="maker-uti_cns_0008547-snap-gene-0.7-mRNA-1"/>
    <property type="gene ID" value="maker-uti_cns_0008547-snap-gene-0.7"/>
</dbReference>
<evidence type="ECO:0000259" key="5">
    <source>
        <dbReference type="Pfam" id="PF05375"/>
    </source>
</evidence>
<accession>A0A1I8G3C6</accession>
<dbReference type="WBParaSite" id="maker-uti_cns_0000787-snap-gene-1.14-mRNA-1">
    <property type="protein sequence ID" value="maker-uti_cns_0000787-snap-gene-1.14-mRNA-1"/>
    <property type="gene ID" value="maker-uti_cns_0000787-snap-gene-1.14"/>
</dbReference>
<dbReference type="SUPFAM" id="SSF57283">
    <property type="entry name" value="PMP inhibitors"/>
    <property type="match status" value="1"/>
</dbReference>
<keyword evidence="6" id="KW-1185">Reference proteome</keyword>
<dbReference type="GO" id="GO:0030414">
    <property type="term" value="F:peptidase inhibitor activity"/>
    <property type="evidence" value="ECO:0007669"/>
    <property type="project" value="InterPro"/>
</dbReference>
<name>A0A1I8G3C6_9PLAT</name>
<sequence>MLTLTVLPLLVLLAAGAAEAGGVTCTSLHPLDSICATAGEGFSFSDGCNRVRCLAGGLAASSRRRCPTEDPLSAKDRSQCVSVGFAIFDRVPPRSCPNASPESVCRPGRGGGGFRFTDGCNMIACSEDGSVVGVTRRSCPAGESDSAFCRFIERLNEESAEQGPPTSGKRGSMRRRRRNFSQEFACPRLAAERICDPATNGFTYSDGCNTVTCHADGTGQTTFKACPRPDEAGDRAAAAAAYCESAERQMRAKMQRASLRRRCLQPETVCVADAVRRRQVFNDGCNRCVCRALGEASCTRRSCPALLMTEEEFRGYCERRGADRH</sequence>
<feature type="signal peptide" evidence="4">
    <location>
        <begin position="1"/>
        <end position="20"/>
    </location>
</feature>
<evidence type="ECO:0000256" key="2">
    <source>
        <dbReference type="ARBA" id="ARBA00022525"/>
    </source>
</evidence>
<protein>
    <submittedName>
        <fullName evidence="7 8">Pacifastin domain-containing protein</fullName>
    </submittedName>
</protein>
<evidence type="ECO:0000256" key="1">
    <source>
        <dbReference type="ARBA" id="ARBA00004613"/>
    </source>
</evidence>
<reference evidence="7 8" key="1">
    <citation type="submission" date="2016-11" db="UniProtKB">
        <authorList>
            <consortium name="WormBaseParasite"/>
        </authorList>
    </citation>
    <scope>IDENTIFICATION</scope>
</reference>
<dbReference type="AlphaFoldDB" id="A0A1I8G3C6"/>
<organism evidence="6 7">
    <name type="scientific">Macrostomum lignano</name>
    <dbReference type="NCBI Taxonomy" id="282301"/>
    <lineage>
        <taxon>Eukaryota</taxon>
        <taxon>Metazoa</taxon>
        <taxon>Spiralia</taxon>
        <taxon>Lophotrochozoa</taxon>
        <taxon>Platyhelminthes</taxon>
        <taxon>Rhabditophora</taxon>
        <taxon>Macrostomorpha</taxon>
        <taxon>Macrostomida</taxon>
        <taxon>Macrostomidae</taxon>
        <taxon>Macrostomum</taxon>
    </lineage>
</organism>